<dbReference type="EMBL" id="QWIL01004168">
    <property type="protein sequence ID" value="RMX80609.1"/>
    <property type="molecule type" value="Genomic_DNA"/>
</dbReference>
<sequence length="131" mass="14808">MSTNDEAIVIQPDDHKKSYGRGGAGNMRLPSVVAAAQDEPELAKEEGTYTTLEILFCIVTQRLQKLTTTKKSMDGGERAVFARPSRIRVVRRRGGKARSWINCCGEGRRMRKWWKRKNVIVGRVSKCLTNQ</sequence>
<name>A0A3M6WQ07_HORWE</name>
<dbReference type="OrthoDB" id="3923386at2759"/>
<evidence type="ECO:0000256" key="1">
    <source>
        <dbReference type="SAM" id="MobiDB-lite"/>
    </source>
</evidence>
<feature type="region of interest" description="Disordered" evidence="1">
    <location>
        <begin position="1"/>
        <end position="25"/>
    </location>
</feature>
<dbReference type="Proteomes" id="UP000271337">
    <property type="component" value="Unassembled WGS sequence"/>
</dbReference>
<reference evidence="4 5" key="1">
    <citation type="journal article" date="2018" name="BMC Genomics">
        <title>Genomic evidence for intraspecific hybridization in a clonal and extremely halotolerant yeast.</title>
        <authorList>
            <person name="Gostincar C."/>
            <person name="Stajich J.E."/>
            <person name="Zupancic J."/>
            <person name="Zalar P."/>
            <person name="Gunde-Cimerman N."/>
        </authorList>
    </citation>
    <scope>NUCLEOTIDE SEQUENCE [LARGE SCALE GENOMIC DNA]</scope>
    <source>
        <strain evidence="3 5">EXF-6651</strain>
        <strain evidence="2 4">EXF-6669</strain>
    </source>
</reference>
<evidence type="ECO:0000313" key="2">
    <source>
        <dbReference type="EMBL" id="RMX80609.1"/>
    </source>
</evidence>
<protein>
    <submittedName>
        <fullName evidence="2">Uncharacterized protein</fullName>
    </submittedName>
</protein>
<dbReference type="EMBL" id="QWIM01001356">
    <property type="protein sequence ID" value="RMY26784.1"/>
    <property type="molecule type" value="Genomic_DNA"/>
</dbReference>
<evidence type="ECO:0000313" key="3">
    <source>
        <dbReference type="EMBL" id="RMY26784.1"/>
    </source>
</evidence>
<organism evidence="2 4">
    <name type="scientific">Hortaea werneckii</name>
    <name type="common">Black yeast</name>
    <name type="synonym">Cladosporium werneckii</name>
    <dbReference type="NCBI Taxonomy" id="91943"/>
    <lineage>
        <taxon>Eukaryota</taxon>
        <taxon>Fungi</taxon>
        <taxon>Dikarya</taxon>
        <taxon>Ascomycota</taxon>
        <taxon>Pezizomycotina</taxon>
        <taxon>Dothideomycetes</taxon>
        <taxon>Dothideomycetidae</taxon>
        <taxon>Mycosphaerellales</taxon>
        <taxon>Teratosphaeriaceae</taxon>
        <taxon>Hortaea</taxon>
    </lineage>
</organism>
<gene>
    <name evidence="3" type="ORF">D0866_10617</name>
    <name evidence="2" type="ORF">D0867_16371</name>
</gene>
<accession>A0A3M6WQ07</accession>
<dbReference type="AlphaFoldDB" id="A0A3M6WQ07"/>
<dbReference type="Proteomes" id="UP000276864">
    <property type="component" value="Unassembled WGS sequence"/>
</dbReference>
<proteinExistence type="predicted"/>
<evidence type="ECO:0000313" key="5">
    <source>
        <dbReference type="Proteomes" id="UP000276864"/>
    </source>
</evidence>
<comment type="caution">
    <text evidence="2">The sequence shown here is derived from an EMBL/GenBank/DDBJ whole genome shotgun (WGS) entry which is preliminary data.</text>
</comment>
<evidence type="ECO:0000313" key="4">
    <source>
        <dbReference type="Proteomes" id="UP000271337"/>
    </source>
</evidence>